<name>Q5V821_HALMA</name>
<dbReference type="AlphaFoldDB" id="Q5V821"/>
<geneLocation type="plasmid" evidence="3 5">
    <name>pNG200</name>
</geneLocation>
<dbReference type="KEGG" id="hma:pNG2039"/>
<geneLocation type="plasmid" evidence="4">
    <name>pHMA34</name>
</geneLocation>
<keyword evidence="5" id="KW-1185">Reference proteome</keyword>
<dbReference type="EMBL" id="AY596291">
    <property type="protein sequence ID" value="AAV44331.1"/>
    <property type="molecule type" value="Genomic_DNA"/>
</dbReference>
<dbReference type="HOGENOM" id="CLU_1182856_0_0_2"/>
<reference evidence="4 6" key="2">
    <citation type="submission" date="2019-04" db="EMBL/GenBank/DDBJ databases">
        <title>Methylomes of two halophilic Archaea, Haloarcula marismortui and Haloferax mediterranei.</title>
        <authorList>
            <person name="DasSarma S."/>
            <person name="DasSarma P."/>
            <person name="DasSarma S."/>
            <person name="Fomenkov A."/>
            <person name="Vincze T."/>
            <person name="Anton B.P."/>
            <person name="Roberts R.J."/>
        </authorList>
    </citation>
    <scope>NUCLEOTIDE SEQUENCE [LARGE SCALE GENOMIC DNA]</scope>
    <source>
        <strain evidence="4 6">ATCC 43049</strain>
        <plasmid evidence="4">pHMA34</plasmid>
        <plasmid evidence="6">phma34</plasmid>
    </source>
</reference>
<proteinExistence type="predicted"/>
<evidence type="ECO:0000313" key="6">
    <source>
        <dbReference type="Proteomes" id="UP000298722"/>
    </source>
</evidence>
<keyword evidence="3" id="KW-0614">Plasmid</keyword>
<reference evidence="3 5" key="1">
    <citation type="journal article" date="2004" name="Genome Res.">
        <title>Genome sequence of Haloarcula marismortui: a halophilic archaeon from the Dead Sea.</title>
        <authorList>
            <person name="Baliga N.S."/>
            <person name="Bonneau R."/>
            <person name="Facciotti M.T."/>
            <person name="Pan M."/>
            <person name="Glusman G."/>
            <person name="Deutsch E.W."/>
            <person name="Shannon P."/>
            <person name="Chiu Y."/>
            <person name="Weng R.S."/>
            <person name="Gan R.R."/>
            <person name="Hung P."/>
            <person name="Date S.V."/>
            <person name="Marcotte E."/>
            <person name="Hood L."/>
            <person name="Ng W.V."/>
        </authorList>
    </citation>
    <scope>NUCLEOTIDE SEQUENCE [LARGE SCALE GENOMIC DNA]</scope>
    <source>
        <strain evidence="3">ATCC 43049</strain>
        <strain evidence="5">ATCC 43049 / DSM 3752 / JCM 8966 / VKM B-1809</strain>
        <plasmid evidence="5">Plasmid pNG200</plasmid>
        <plasmid evidence="3">pNG200</plasmid>
    </source>
</reference>
<dbReference type="EMBL" id="CP039132">
    <property type="protein sequence ID" value="QCP89370.1"/>
    <property type="molecule type" value="Genomic_DNA"/>
</dbReference>
<feature type="domain" description="Ribbon-helix-helix protein CopG" evidence="2">
    <location>
        <begin position="28"/>
        <end position="65"/>
    </location>
</feature>
<protein>
    <submittedName>
        <fullName evidence="3 4">Ribbon-helix-helix protein</fullName>
    </submittedName>
</protein>
<dbReference type="GO" id="GO:0006355">
    <property type="term" value="P:regulation of DNA-templated transcription"/>
    <property type="evidence" value="ECO:0007669"/>
    <property type="project" value="InterPro"/>
</dbReference>
<dbReference type="InterPro" id="IPR002145">
    <property type="entry name" value="CopG"/>
</dbReference>
<accession>Q5V821</accession>
<gene>
    <name evidence="3" type="ordered locus">pNG2039</name>
    <name evidence="4" type="ORF">E6P14_00080</name>
</gene>
<dbReference type="EnsemblBacteria" id="AAV44331">
    <property type="protein sequence ID" value="AAV44331"/>
    <property type="gene ID" value="pNG2039"/>
</dbReference>
<evidence type="ECO:0000256" key="1">
    <source>
        <dbReference type="SAM" id="Coils"/>
    </source>
</evidence>
<evidence type="ECO:0000313" key="5">
    <source>
        <dbReference type="Proteomes" id="UP000001169"/>
    </source>
</evidence>
<dbReference type="Proteomes" id="UP000298722">
    <property type="component" value="Plasmid pHMA34"/>
</dbReference>
<evidence type="ECO:0000313" key="4">
    <source>
        <dbReference type="EMBL" id="QCP89370.1"/>
    </source>
</evidence>
<dbReference type="PATRIC" id="fig|272569.17.peg.73"/>
<feature type="coiled-coil region" evidence="1">
    <location>
        <begin position="72"/>
        <end position="153"/>
    </location>
</feature>
<evidence type="ECO:0000259" key="2">
    <source>
        <dbReference type="Pfam" id="PF01402"/>
    </source>
</evidence>
<dbReference type="Pfam" id="PF01402">
    <property type="entry name" value="RHH_1"/>
    <property type="match status" value="1"/>
</dbReference>
<evidence type="ECO:0000313" key="3">
    <source>
        <dbReference type="EMBL" id="AAV44331.1"/>
    </source>
</evidence>
<geneLocation type="plasmid" evidence="6">
    <name>phma34</name>
</geneLocation>
<dbReference type="CDD" id="cd22231">
    <property type="entry name" value="RHH_NikR_HicB-like"/>
    <property type="match status" value="1"/>
</dbReference>
<organism evidence="3 5">
    <name type="scientific">Haloarcula marismortui (strain ATCC 43049 / DSM 3752 / JCM 8966 / VKM B-1809)</name>
    <name type="common">Halobacterium marismortui</name>
    <dbReference type="NCBI Taxonomy" id="272569"/>
    <lineage>
        <taxon>Archaea</taxon>
        <taxon>Methanobacteriati</taxon>
        <taxon>Methanobacteriota</taxon>
        <taxon>Stenosarchaea group</taxon>
        <taxon>Halobacteria</taxon>
        <taxon>Halobacteriales</taxon>
        <taxon>Haloarculaceae</taxon>
        <taxon>Haloarcula</taxon>
    </lineage>
</organism>
<sequence length="234" mass="27644">MYTDTYGNKQSQCLLWTLLARRAVALQTVSFKLPEDEVAELEREANAEGKSRSEFIRSVLRARHIKDDLDDQVITKQEKEEMEETIKNLKRERDEFEERMRIARSRVESMEKTIEKTADEAVQAVRGEYRQQIRELKEENDALRQEDKLQIIEKTGELAGNASELIETTATTEDLESMEETIEEKADRQWHGTTEQRELVMELRDEIRDELRQEVKHARPLTVKALDWIRRRLP</sequence>
<keyword evidence="1" id="KW-0175">Coiled coil</keyword>
<dbReference type="Proteomes" id="UP000001169">
    <property type="component" value="Plasmid pNG200"/>
</dbReference>